<evidence type="ECO:0000313" key="16">
    <source>
        <dbReference type="Proteomes" id="UP000248553"/>
    </source>
</evidence>
<dbReference type="InterPro" id="IPR039426">
    <property type="entry name" value="TonB-dep_rcpt-like"/>
</dbReference>
<sequence length="806" mass="90878">MHSSLRAGVLAAVLGGLPTAAVVAQQPTPARVTFSGYVRDARTGENLIGVAVVHPGSGQGTATNTYGFFSLTLPATGDTTRLLTSYLGYQRQLRPVRLDKSQQLDIRLQPASSELQSVEIVGTREEQIARTTRMGTMNIPISQMKAVPALFGERDVLKVLQLLPGVQSGGEGQNGLYVRGGSPDQNLILLDGTPVYNASHLFGFFSVFNADALNNVELVKGGFPARYGGRLSSVLDMSMKEGNMQEFHGEGGIGLIASRVTLEGPIKKDTASFIISARRTYIDVLARPLISLAMAAEGIPADERPTIGYFFHDLNAKVNWKLGPRDRLYLSAYTGRDKFYARMKDKRGSSDEYSKMKNGLGWGNLTSALRWNHLVNDRLFVNTHLTFSRYQFDVGIEQEERRNDNGTLRTDKYALKYLSNIRDWSLKSDFDYVPLPDHYIRFGGQYIWHQFRPGAAQAKSNNPDDNINFNIGSRTQAQEMSLYAEDDYKVTERLKVNGGLRLNSFLVRGKLYPSVEPRLAARYLLTEDWSLKASYARTTQYIHLLANSGIGLPTDLWVPATPKVKPQKAQQVALGAARNVRFKDEDYEVSLETYYKPMQRLIEYREGASFLGTTDSNWEDKVTSGQGWAYGAEVFVQKKSGRTTGWVGYTLAWSRRRFAELNQGQIYPYKYDRRHDATLVVIHQFSPTLRLSGTFVYGTGNAVTLSRGSYTLGPDFYQFDDYGPRNSYRMRAYQRLDLDLSQTKKKKWGEIVNSFSVYNAYNRRNPYFLYFDPGYQNSYTGQTQKPTYRQISLFPILPSFSKSFRF</sequence>
<evidence type="ECO:0000256" key="9">
    <source>
        <dbReference type="ARBA" id="ARBA00023237"/>
    </source>
</evidence>
<keyword evidence="16" id="KW-1185">Reference proteome</keyword>
<dbReference type="Gene3D" id="2.60.40.1120">
    <property type="entry name" value="Carboxypeptidase-like, regulatory domain"/>
    <property type="match status" value="1"/>
</dbReference>
<dbReference type="GO" id="GO:0009279">
    <property type="term" value="C:cell outer membrane"/>
    <property type="evidence" value="ECO:0007669"/>
    <property type="project" value="UniProtKB-SubCell"/>
</dbReference>
<keyword evidence="2 10" id="KW-0813">Transport</keyword>
<evidence type="ECO:0000256" key="1">
    <source>
        <dbReference type="ARBA" id="ARBA00004571"/>
    </source>
</evidence>
<evidence type="ECO:0000256" key="10">
    <source>
        <dbReference type="PROSITE-ProRule" id="PRU01360"/>
    </source>
</evidence>
<gene>
    <name evidence="15" type="ORF">DLM85_20595</name>
</gene>
<comment type="caution">
    <text evidence="15">The sequence shown here is derived from an EMBL/GenBank/DDBJ whole genome shotgun (WGS) entry which is preliminary data.</text>
</comment>
<keyword evidence="7 10" id="KW-0472">Membrane</keyword>
<dbReference type="GO" id="GO:0015344">
    <property type="term" value="F:siderophore uptake transmembrane transporter activity"/>
    <property type="evidence" value="ECO:0007669"/>
    <property type="project" value="TreeGrafter"/>
</dbReference>
<organism evidence="15 16">
    <name type="scientific">Hymenobacter edaphi</name>
    <dbReference type="NCBI Taxonomy" id="2211146"/>
    <lineage>
        <taxon>Bacteria</taxon>
        <taxon>Pseudomonadati</taxon>
        <taxon>Bacteroidota</taxon>
        <taxon>Cytophagia</taxon>
        <taxon>Cytophagales</taxon>
        <taxon>Hymenobacteraceae</taxon>
        <taxon>Hymenobacter</taxon>
    </lineage>
</organism>
<evidence type="ECO:0000256" key="3">
    <source>
        <dbReference type="ARBA" id="ARBA00022452"/>
    </source>
</evidence>
<dbReference type="EMBL" id="QHKM01000008">
    <property type="protein sequence ID" value="RAK63945.1"/>
    <property type="molecule type" value="Genomic_DNA"/>
</dbReference>
<evidence type="ECO:0000256" key="11">
    <source>
        <dbReference type="RuleBase" id="RU003357"/>
    </source>
</evidence>
<dbReference type="Gene3D" id="2.40.170.20">
    <property type="entry name" value="TonB-dependent receptor, beta-barrel domain"/>
    <property type="match status" value="1"/>
</dbReference>
<dbReference type="PANTHER" id="PTHR30069:SF29">
    <property type="entry name" value="HEMOGLOBIN AND HEMOGLOBIN-HAPTOGLOBIN-BINDING PROTEIN 1-RELATED"/>
    <property type="match status" value="1"/>
</dbReference>
<reference evidence="16" key="1">
    <citation type="submission" date="2018-05" db="EMBL/GenBank/DDBJ databases">
        <authorList>
            <person name="Nie L."/>
        </authorList>
    </citation>
    <scope>NUCLEOTIDE SEQUENCE [LARGE SCALE GENOMIC DNA]</scope>
    <source>
        <strain evidence="16">NL</strain>
    </source>
</reference>
<keyword evidence="3 10" id="KW-1134">Transmembrane beta strand</keyword>
<dbReference type="InterPro" id="IPR036942">
    <property type="entry name" value="Beta-barrel_TonB_sf"/>
</dbReference>
<dbReference type="OrthoDB" id="9758870at2"/>
<evidence type="ECO:0000313" key="15">
    <source>
        <dbReference type="EMBL" id="RAK63945.1"/>
    </source>
</evidence>
<evidence type="ECO:0000256" key="8">
    <source>
        <dbReference type="ARBA" id="ARBA00023170"/>
    </source>
</evidence>
<comment type="similarity">
    <text evidence="10 11">Belongs to the TonB-dependent receptor family.</text>
</comment>
<proteinExistence type="inferred from homology"/>
<evidence type="ECO:0000256" key="6">
    <source>
        <dbReference type="ARBA" id="ARBA00023077"/>
    </source>
</evidence>
<dbReference type="SUPFAM" id="SSF56935">
    <property type="entry name" value="Porins"/>
    <property type="match status" value="1"/>
</dbReference>
<keyword evidence="9 10" id="KW-0998">Cell outer membrane</keyword>
<dbReference type="Proteomes" id="UP000248553">
    <property type="component" value="Unassembled WGS sequence"/>
</dbReference>
<accession>A0A328BBC4</accession>
<dbReference type="Pfam" id="PF00593">
    <property type="entry name" value="TonB_dep_Rec_b-barrel"/>
    <property type="match status" value="1"/>
</dbReference>
<evidence type="ECO:0000256" key="12">
    <source>
        <dbReference type="SAM" id="SignalP"/>
    </source>
</evidence>
<feature type="chain" id="PRO_5016404534" evidence="12">
    <location>
        <begin position="25"/>
        <end position="806"/>
    </location>
</feature>
<dbReference type="Gene3D" id="2.170.130.10">
    <property type="entry name" value="TonB-dependent receptor, plug domain"/>
    <property type="match status" value="1"/>
</dbReference>
<keyword evidence="8 15" id="KW-0675">Receptor</keyword>
<evidence type="ECO:0000256" key="2">
    <source>
        <dbReference type="ARBA" id="ARBA00022448"/>
    </source>
</evidence>
<dbReference type="Pfam" id="PF13715">
    <property type="entry name" value="CarbopepD_reg_2"/>
    <property type="match status" value="1"/>
</dbReference>
<evidence type="ECO:0000259" key="14">
    <source>
        <dbReference type="Pfam" id="PF07715"/>
    </source>
</evidence>
<evidence type="ECO:0000259" key="13">
    <source>
        <dbReference type="Pfam" id="PF00593"/>
    </source>
</evidence>
<dbReference type="InterPro" id="IPR037066">
    <property type="entry name" value="Plug_dom_sf"/>
</dbReference>
<protein>
    <submittedName>
        <fullName evidence="15">TonB-dependent receptor</fullName>
    </submittedName>
</protein>
<keyword evidence="6 11" id="KW-0798">TonB box</keyword>
<dbReference type="PANTHER" id="PTHR30069">
    <property type="entry name" value="TONB-DEPENDENT OUTER MEMBRANE RECEPTOR"/>
    <property type="match status" value="1"/>
</dbReference>
<feature type="signal peptide" evidence="12">
    <location>
        <begin position="1"/>
        <end position="24"/>
    </location>
</feature>
<keyword evidence="4 10" id="KW-0812">Transmembrane</keyword>
<dbReference type="GO" id="GO:0044718">
    <property type="term" value="P:siderophore transmembrane transport"/>
    <property type="evidence" value="ECO:0007669"/>
    <property type="project" value="TreeGrafter"/>
</dbReference>
<dbReference type="InterPro" id="IPR012910">
    <property type="entry name" value="Plug_dom"/>
</dbReference>
<name>A0A328BBC4_9BACT</name>
<dbReference type="PROSITE" id="PS52016">
    <property type="entry name" value="TONB_DEPENDENT_REC_3"/>
    <property type="match status" value="1"/>
</dbReference>
<feature type="domain" description="TonB-dependent receptor plug" evidence="14">
    <location>
        <begin position="152"/>
        <end position="230"/>
    </location>
</feature>
<evidence type="ECO:0000256" key="4">
    <source>
        <dbReference type="ARBA" id="ARBA00022692"/>
    </source>
</evidence>
<comment type="subcellular location">
    <subcellularLocation>
        <location evidence="1 10">Cell outer membrane</location>
        <topology evidence="1 10">Multi-pass membrane protein</topology>
    </subcellularLocation>
</comment>
<dbReference type="InterPro" id="IPR000531">
    <property type="entry name" value="Beta-barrel_TonB"/>
</dbReference>
<keyword evidence="5 12" id="KW-0732">Signal</keyword>
<dbReference type="SUPFAM" id="SSF49464">
    <property type="entry name" value="Carboxypeptidase regulatory domain-like"/>
    <property type="match status" value="1"/>
</dbReference>
<evidence type="ECO:0000256" key="7">
    <source>
        <dbReference type="ARBA" id="ARBA00023136"/>
    </source>
</evidence>
<dbReference type="AlphaFoldDB" id="A0A328BBC4"/>
<dbReference type="Pfam" id="PF07715">
    <property type="entry name" value="Plug"/>
    <property type="match status" value="1"/>
</dbReference>
<feature type="domain" description="TonB-dependent receptor-like beta-barrel" evidence="13">
    <location>
        <begin position="333"/>
        <end position="759"/>
    </location>
</feature>
<evidence type="ECO:0000256" key="5">
    <source>
        <dbReference type="ARBA" id="ARBA00022729"/>
    </source>
</evidence>
<dbReference type="InterPro" id="IPR008969">
    <property type="entry name" value="CarboxyPept-like_regulatory"/>
</dbReference>
<dbReference type="RefSeq" id="WP_111480063.1">
    <property type="nucleotide sequence ID" value="NZ_QHKM01000008.1"/>
</dbReference>